<evidence type="ECO:0000313" key="3">
    <source>
        <dbReference type="Proteomes" id="UP000789901"/>
    </source>
</evidence>
<name>A0ABN7WE28_GIGMA</name>
<sequence>MSTSPRAETSATAAHCNAYQQRRLDNYDDLIDFAPQKYDNGYAFSTYQKDTGRSFTPMPIQYEICLDEEEEDDDYMVIMDPDDAPILPLHDDEYEERYLQQRANRTYVYRYQRPQINNPIIDPLEPETQPENNCFLQIPQIHFNNPSSPPQRYPPTLENPNNEELNELKKAISEMAQNMKTLIQKQNENKKPVTNPMPNSLQFIPTQPRSYQS</sequence>
<protein>
    <submittedName>
        <fullName evidence="2">9693_t:CDS:1</fullName>
    </submittedName>
</protein>
<accession>A0ABN7WE28</accession>
<keyword evidence="3" id="KW-1185">Reference proteome</keyword>
<dbReference type="Proteomes" id="UP000789901">
    <property type="component" value="Unassembled WGS sequence"/>
</dbReference>
<feature type="region of interest" description="Disordered" evidence="1">
    <location>
        <begin position="188"/>
        <end position="213"/>
    </location>
</feature>
<evidence type="ECO:0000256" key="1">
    <source>
        <dbReference type="SAM" id="MobiDB-lite"/>
    </source>
</evidence>
<comment type="caution">
    <text evidence="2">The sequence shown here is derived from an EMBL/GenBank/DDBJ whole genome shotgun (WGS) entry which is preliminary data.</text>
</comment>
<proteinExistence type="predicted"/>
<gene>
    <name evidence="2" type="ORF">GMARGA_LOCUS29567</name>
</gene>
<dbReference type="EMBL" id="CAJVQB010040039">
    <property type="protein sequence ID" value="CAG8827990.1"/>
    <property type="molecule type" value="Genomic_DNA"/>
</dbReference>
<reference evidence="2 3" key="1">
    <citation type="submission" date="2021-06" db="EMBL/GenBank/DDBJ databases">
        <authorList>
            <person name="Kallberg Y."/>
            <person name="Tangrot J."/>
            <person name="Rosling A."/>
        </authorList>
    </citation>
    <scope>NUCLEOTIDE SEQUENCE [LARGE SCALE GENOMIC DNA]</scope>
    <source>
        <strain evidence="2 3">120-4 pot B 10/14</strain>
    </source>
</reference>
<evidence type="ECO:0000313" key="2">
    <source>
        <dbReference type="EMBL" id="CAG8827990.1"/>
    </source>
</evidence>
<feature type="non-terminal residue" evidence="2">
    <location>
        <position position="213"/>
    </location>
</feature>
<feature type="compositionally biased region" description="Polar residues" evidence="1">
    <location>
        <begin position="196"/>
        <end position="213"/>
    </location>
</feature>
<organism evidence="2 3">
    <name type="scientific">Gigaspora margarita</name>
    <dbReference type="NCBI Taxonomy" id="4874"/>
    <lineage>
        <taxon>Eukaryota</taxon>
        <taxon>Fungi</taxon>
        <taxon>Fungi incertae sedis</taxon>
        <taxon>Mucoromycota</taxon>
        <taxon>Glomeromycotina</taxon>
        <taxon>Glomeromycetes</taxon>
        <taxon>Diversisporales</taxon>
        <taxon>Gigasporaceae</taxon>
        <taxon>Gigaspora</taxon>
    </lineage>
</organism>